<dbReference type="InterPro" id="IPR005996">
    <property type="entry name" value="Ribosomal_uL30_bac-type"/>
</dbReference>
<comment type="similarity">
    <text evidence="1">Belongs to the universal ribosomal protein uL30 family.</text>
</comment>
<protein>
    <recommendedName>
        <fullName evidence="5">50S ribosomal protein L30</fullName>
    </recommendedName>
</protein>
<dbReference type="Proteomes" id="UP000252355">
    <property type="component" value="Unassembled WGS sequence"/>
</dbReference>
<evidence type="ECO:0000313" key="7">
    <source>
        <dbReference type="EMBL" id="RCK78496.1"/>
    </source>
</evidence>
<dbReference type="SUPFAM" id="SSF55129">
    <property type="entry name" value="Ribosomal protein L30p/L7e"/>
    <property type="match status" value="1"/>
</dbReference>
<keyword evidence="4" id="KW-0687">Ribonucleoprotein</keyword>
<dbReference type="GO" id="GO:0003735">
    <property type="term" value="F:structural constituent of ribosome"/>
    <property type="evidence" value="ECO:0007669"/>
    <property type="project" value="InterPro"/>
</dbReference>
<evidence type="ECO:0000256" key="4">
    <source>
        <dbReference type="ARBA" id="ARBA00023274"/>
    </source>
</evidence>
<dbReference type="NCBIfam" id="TIGR01308">
    <property type="entry name" value="rpmD_bact"/>
    <property type="match status" value="1"/>
</dbReference>
<evidence type="ECO:0000256" key="2">
    <source>
        <dbReference type="ARBA" id="ARBA00011838"/>
    </source>
</evidence>
<organism evidence="7 8">
    <name type="scientific">Candidatus Ozemobacter sibiricus</name>
    <dbReference type="NCBI Taxonomy" id="2268124"/>
    <lineage>
        <taxon>Bacteria</taxon>
        <taxon>Candidatus Ozemobacteria</taxon>
        <taxon>Candidatus Ozemobacterales</taxon>
        <taxon>Candidatus Ozemobacteraceae</taxon>
        <taxon>Candidatus Ozemobacter</taxon>
    </lineage>
</organism>
<dbReference type="Gene3D" id="3.30.1390.20">
    <property type="entry name" value="Ribosomal protein L30, ferredoxin-like fold domain"/>
    <property type="match status" value="1"/>
</dbReference>
<evidence type="ECO:0000313" key="8">
    <source>
        <dbReference type="Proteomes" id="UP000252355"/>
    </source>
</evidence>
<dbReference type="GO" id="GO:0015934">
    <property type="term" value="C:large ribosomal subunit"/>
    <property type="evidence" value="ECO:0007669"/>
    <property type="project" value="InterPro"/>
</dbReference>
<comment type="subunit">
    <text evidence="2">Part of the 50S ribosomal subunit.</text>
</comment>
<gene>
    <name evidence="7" type="ORF">OZSIB_1416</name>
</gene>
<proteinExistence type="inferred from homology"/>
<feature type="domain" description="Large ribosomal subunit protein uL30-like ferredoxin-like fold" evidence="6">
    <location>
        <begin position="7"/>
        <end position="55"/>
    </location>
</feature>
<dbReference type="PIRSF" id="PIRSF002211">
    <property type="entry name" value="Ribosomal_L30_bac-type"/>
    <property type="match status" value="1"/>
</dbReference>
<evidence type="ECO:0000256" key="1">
    <source>
        <dbReference type="ARBA" id="ARBA00007594"/>
    </source>
</evidence>
<sequence length="59" mass="6735">MTEKNVTVKLIKSRIGATERQKQTILALGLRRLHQEVTLPANPAVLGMIKKVERWLEVK</sequence>
<evidence type="ECO:0000256" key="5">
    <source>
        <dbReference type="ARBA" id="ARBA00035492"/>
    </source>
</evidence>
<dbReference type="InterPro" id="IPR016082">
    <property type="entry name" value="Ribosomal_uL30_ferredoxin-like"/>
</dbReference>
<dbReference type="CDD" id="cd01658">
    <property type="entry name" value="Ribosomal_L30"/>
    <property type="match status" value="1"/>
</dbReference>
<dbReference type="InterPro" id="IPR036919">
    <property type="entry name" value="Ribo_uL30_ferredoxin-like_sf"/>
</dbReference>
<evidence type="ECO:0000259" key="6">
    <source>
        <dbReference type="Pfam" id="PF00327"/>
    </source>
</evidence>
<dbReference type="GO" id="GO:0006412">
    <property type="term" value="P:translation"/>
    <property type="evidence" value="ECO:0007669"/>
    <property type="project" value="InterPro"/>
</dbReference>
<evidence type="ECO:0000256" key="3">
    <source>
        <dbReference type="ARBA" id="ARBA00022980"/>
    </source>
</evidence>
<dbReference type="AlphaFoldDB" id="A0A367ZK70"/>
<keyword evidence="3 7" id="KW-0689">Ribosomal protein</keyword>
<reference evidence="7 8" key="1">
    <citation type="submission" date="2018-05" db="EMBL/GenBank/DDBJ databases">
        <title>A metagenomic window into the 2 km-deep terrestrial subsurface aquifer revealed taxonomically and functionally diverse microbial community comprising novel uncultured bacterial lineages.</title>
        <authorList>
            <person name="Kadnikov V.V."/>
            <person name="Mardanov A.V."/>
            <person name="Beletsky A.V."/>
            <person name="Banks D."/>
            <person name="Pimenov N.V."/>
            <person name="Frank Y.A."/>
            <person name="Karnachuk O.V."/>
            <person name="Ravin N.V."/>
        </authorList>
    </citation>
    <scope>NUCLEOTIDE SEQUENCE [LARGE SCALE GENOMIC DNA]</scope>
    <source>
        <strain evidence="7">BY5</strain>
    </source>
</reference>
<dbReference type="EMBL" id="QOQW01000022">
    <property type="protein sequence ID" value="RCK78496.1"/>
    <property type="molecule type" value="Genomic_DNA"/>
</dbReference>
<comment type="caution">
    <text evidence="7">The sequence shown here is derived from an EMBL/GenBank/DDBJ whole genome shotgun (WGS) entry which is preliminary data.</text>
</comment>
<accession>A0A367ZK70</accession>
<name>A0A367ZK70_9BACT</name>
<dbReference type="Pfam" id="PF00327">
    <property type="entry name" value="Ribosomal_L30"/>
    <property type="match status" value="1"/>
</dbReference>